<proteinExistence type="predicted"/>
<dbReference type="RefSeq" id="WP_108691826.1">
    <property type="nucleotide sequence ID" value="NZ_QCYH01000004.1"/>
</dbReference>
<feature type="domain" description="Malonyl-CoA:ACP transacylase (MAT)" evidence="5">
    <location>
        <begin position="51"/>
        <end position="331"/>
    </location>
</feature>
<dbReference type="SMART" id="SM00827">
    <property type="entry name" value="PKS_AT"/>
    <property type="match status" value="1"/>
</dbReference>
<keyword evidence="3" id="KW-0012">Acyltransferase</keyword>
<dbReference type="PANTHER" id="PTHR42681:SF1">
    <property type="entry name" value="MALONYL-COA-ACYL CARRIER PROTEIN TRANSACYLASE, MITOCHONDRIAL"/>
    <property type="match status" value="1"/>
</dbReference>
<dbReference type="SUPFAM" id="SSF52151">
    <property type="entry name" value="FabD/lysophospholipase-like"/>
    <property type="match status" value="1"/>
</dbReference>
<dbReference type="InterPro" id="IPR014043">
    <property type="entry name" value="Acyl_transferase_dom"/>
</dbReference>
<protein>
    <recommendedName>
        <fullName evidence="1">[acyl-carrier-protein] S-malonyltransferase</fullName>
        <ecNumber evidence="1">2.3.1.39</ecNumber>
    </recommendedName>
</protein>
<dbReference type="EC" id="2.3.1.39" evidence="1"/>
<dbReference type="Proteomes" id="UP000244446">
    <property type="component" value="Unassembled WGS sequence"/>
</dbReference>
<comment type="catalytic activity">
    <reaction evidence="4">
        <text>holo-[ACP] + malonyl-CoA = malonyl-[ACP] + CoA</text>
        <dbReference type="Rhea" id="RHEA:41792"/>
        <dbReference type="Rhea" id="RHEA-COMP:9623"/>
        <dbReference type="Rhea" id="RHEA-COMP:9685"/>
        <dbReference type="ChEBI" id="CHEBI:57287"/>
        <dbReference type="ChEBI" id="CHEBI:57384"/>
        <dbReference type="ChEBI" id="CHEBI:64479"/>
        <dbReference type="ChEBI" id="CHEBI:78449"/>
        <dbReference type="EC" id="2.3.1.39"/>
    </reaction>
</comment>
<evidence type="ECO:0000256" key="2">
    <source>
        <dbReference type="ARBA" id="ARBA00022679"/>
    </source>
</evidence>
<keyword evidence="7" id="KW-1185">Reference proteome</keyword>
<dbReference type="Gene3D" id="3.40.366.10">
    <property type="entry name" value="Malonyl-Coenzyme A Acyl Carrier Protein, domain 2"/>
    <property type="match status" value="1"/>
</dbReference>
<dbReference type="PANTHER" id="PTHR42681">
    <property type="entry name" value="MALONYL-COA-ACYL CARRIER PROTEIN TRANSACYLASE, MITOCHONDRIAL"/>
    <property type="match status" value="1"/>
</dbReference>
<evidence type="ECO:0000256" key="3">
    <source>
        <dbReference type="ARBA" id="ARBA00023315"/>
    </source>
</evidence>
<comment type="caution">
    <text evidence="6">The sequence shown here is derived from an EMBL/GenBank/DDBJ whole genome shotgun (WGS) entry which is preliminary data.</text>
</comment>
<reference evidence="6 7" key="1">
    <citation type="submission" date="2018-04" db="EMBL/GenBank/DDBJ databases">
        <title>Pelagivirga bohaiensis gen. nov., sp. nov., a bacterium isolated from the Bohai Sea.</title>
        <authorList>
            <person name="Ji X."/>
        </authorList>
    </citation>
    <scope>NUCLEOTIDE SEQUENCE [LARGE SCALE GENOMIC DNA]</scope>
    <source>
        <strain evidence="6 7">BH-SD19</strain>
    </source>
</reference>
<evidence type="ECO:0000259" key="5">
    <source>
        <dbReference type="SMART" id="SM00827"/>
    </source>
</evidence>
<gene>
    <name evidence="6" type="ORF">DC366_08705</name>
</gene>
<accession>A0A2T7G7C0</accession>
<sequence length="342" mass="36584">MTCRAVLICPGRGTYNKPELGYLQRHHAGHPLLDTFDDLRRAEGQTPVTELDGAERFSNAVHTVGDAASPLIYAASYLDRRALAEDIELVAVTGNSMGWYIALAAAGALDAEGGFQVVNTMGRLMQEASIGGQLVYPCIGPDWRADPARKADLLATVAQIDAGDAVLRLSIDLGGMLVLAGDEAGLKAFEAAVPRLDERFPMRLPHHAAFHTHLQGPVAQQGRDALPASLFHQPELPMIDGRGAIWWPGATDTSALYDYTLGHQVTEPYDFTRAIQIAAREFAPDMFIVTGPGNTLGGAVAQSLVAAGWGGMDSKEAFQARQADTPLLVSMGLEEQRAVVTD</sequence>
<dbReference type="InterPro" id="IPR050858">
    <property type="entry name" value="Mal-CoA-ACP_Trans/PKS_FabD"/>
</dbReference>
<dbReference type="GO" id="GO:0004314">
    <property type="term" value="F:[acyl-carrier-protein] S-malonyltransferase activity"/>
    <property type="evidence" value="ECO:0007669"/>
    <property type="project" value="UniProtKB-EC"/>
</dbReference>
<evidence type="ECO:0000256" key="4">
    <source>
        <dbReference type="ARBA" id="ARBA00048462"/>
    </source>
</evidence>
<dbReference type="AlphaFoldDB" id="A0A2T7G7C0"/>
<evidence type="ECO:0000313" key="7">
    <source>
        <dbReference type="Proteomes" id="UP000244446"/>
    </source>
</evidence>
<evidence type="ECO:0000256" key="1">
    <source>
        <dbReference type="ARBA" id="ARBA00013258"/>
    </source>
</evidence>
<dbReference type="InterPro" id="IPR016035">
    <property type="entry name" value="Acyl_Trfase/lysoPLipase"/>
</dbReference>
<dbReference type="InterPro" id="IPR001227">
    <property type="entry name" value="Ac_transferase_dom_sf"/>
</dbReference>
<keyword evidence="2" id="KW-0808">Transferase</keyword>
<dbReference type="EMBL" id="QCYH01000004">
    <property type="protein sequence ID" value="PVA10313.1"/>
    <property type="molecule type" value="Genomic_DNA"/>
</dbReference>
<evidence type="ECO:0000313" key="6">
    <source>
        <dbReference type="EMBL" id="PVA10313.1"/>
    </source>
</evidence>
<dbReference type="OrthoDB" id="5756162at2"/>
<name>A0A2T7G7C0_9RHOB</name>
<organism evidence="6 7">
    <name type="scientific">Pelagivirga sediminicola</name>
    <dbReference type="NCBI Taxonomy" id="2170575"/>
    <lineage>
        <taxon>Bacteria</taxon>
        <taxon>Pseudomonadati</taxon>
        <taxon>Pseudomonadota</taxon>
        <taxon>Alphaproteobacteria</taxon>
        <taxon>Rhodobacterales</taxon>
        <taxon>Paracoccaceae</taxon>
        <taxon>Pelagivirga</taxon>
    </lineage>
</organism>
<dbReference type="GO" id="GO:0006633">
    <property type="term" value="P:fatty acid biosynthetic process"/>
    <property type="evidence" value="ECO:0007669"/>
    <property type="project" value="TreeGrafter"/>
</dbReference>